<dbReference type="InterPro" id="IPR026960">
    <property type="entry name" value="RVT-Znf"/>
</dbReference>
<dbReference type="InterPro" id="IPR002156">
    <property type="entry name" value="RNaseH_domain"/>
</dbReference>
<dbReference type="Pfam" id="PF13456">
    <property type="entry name" value="RVT_3"/>
    <property type="match status" value="1"/>
</dbReference>
<sequence>MGVRHVLGTGNYLGLPSMIGRKKKQIFAFIKDRIWKRINSWRGRALSRAGKEIMIKSVLQAIPSYIMSVYLLPDSTIKDIERMMNSFWWGGGVNNKGIRWLAWDRMTHSKAEGGMGFRDLHSFNLAMIAKQGWNIMTKPNTLLAKLYKARYFPNSSLFESKLGHNPSYAWRGIWKSREILMHGCRWSIGSGASINIMSEPWLRGEDGAWLPSPQVQGVHNFTVNDLMIPNMKLWDKEKIDSIFPLHIANRILATPLLNMVAEDSLVWSDSTHGEYSVKSGYKLLMNVTGKINGGSQQDDWSSLWKICAPPKAKHLLWRISKGCLPTRMRLQEKRVPCPLLCPLCNLHNEDDWHVVLGCDASSQARLSAGLDQFLAPFLLQASSVKELIFAICSGSDKELAGLFAMLVWVLWNNRNNVVWNELQDNGRNLGFKARHMWEEWISVQQLQHGASQNAQQQPIRWQKPDQNWYKCNVDAGFHKELNKTSLGWVLRDDRGRFIMAAIAWMEGNCSILEGEALALLEALKL</sequence>
<evidence type="ECO:0000259" key="1">
    <source>
        <dbReference type="Pfam" id="PF13456"/>
    </source>
</evidence>
<comment type="caution">
    <text evidence="3">The sequence shown here is derived from an EMBL/GenBank/DDBJ whole genome shotgun (WGS) entry which is preliminary data.</text>
</comment>
<dbReference type="AlphaFoldDB" id="A0A2K3L570"/>
<reference evidence="3 4" key="2">
    <citation type="journal article" date="2017" name="Front. Plant Sci.">
        <title>Gene Classification and Mining of Molecular Markers Useful in Red Clover (Trifolium pratense) Breeding.</title>
        <authorList>
            <person name="Istvanek J."/>
            <person name="Dluhosova J."/>
            <person name="Dluhos P."/>
            <person name="Patkova L."/>
            <person name="Nedelnik J."/>
            <person name="Repkova J."/>
        </authorList>
    </citation>
    <scope>NUCLEOTIDE SEQUENCE [LARGE SCALE GENOMIC DNA]</scope>
    <source>
        <strain evidence="4">cv. Tatra</strain>
        <tissue evidence="3">Young leaves</tissue>
    </source>
</reference>
<evidence type="ECO:0000259" key="2">
    <source>
        <dbReference type="Pfam" id="PF13966"/>
    </source>
</evidence>
<organism evidence="3 4">
    <name type="scientific">Trifolium pratense</name>
    <name type="common">Red clover</name>
    <dbReference type="NCBI Taxonomy" id="57577"/>
    <lineage>
        <taxon>Eukaryota</taxon>
        <taxon>Viridiplantae</taxon>
        <taxon>Streptophyta</taxon>
        <taxon>Embryophyta</taxon>
        <taxon>Tracheophyta</taxon>
        <taxon>Spermatophyta</taxon>
        <taxon>Magnoliopsida</taxon>
        <taxon>eudicotyledons</taxon>
        <taxon>Gunneridae</taxon>
        <taxon>Pentapetalae</taxon>
        <taxon>rosids</taxon>
        <taxon>fabids</taxon>
        <taxon>Fabales</taxon>
        <taxon>Fabaceae</taxon>
        <taxon>Papilionoideae</taxon>
        <taxon>50 kb inversion clade</taxon>
        <taxon>NPAAA clade</taxon>
        <taxon>Hologalegina</taxon>
        <taxon>IRL clade</taxon>
        <taxon>Trifolieae</taxon>
        <taxon>Trifolium</taxon>
    </lineage>
</organism>
<dbReference type="Pfam" id="PF13966">
    <property type="entry name" value="zf-RVT"/>
    <property type="match status" value="1"/>
</dbReference>
<gene>
    <name evidence="3" type="ORF">L195_g029587</name>
</gene>
<name>A0A2K3L570_TRIPR</name>
<feature type="domain" description="Reverse transcriptase zinc-binding" evidence="2">
    <location>
        <begin position="275"/>
        <end position="362"/>
    </location>
</feature>
<dbReference type="GO" id="GO:0003676">
    <property type="term" value="F:nucleic acid binding"/>
    <property type="evidence" value="ECO:0007669"/>
    <property type="project" value="InterPro"/>
</dbReference>
<reference evidence="3 4" key="1">
    <citation type="journal article" date="2014" name="Am. J. Bot.">
        <title>Genome assembly and annotation for red clover (Trifolium pratense; Fabaceae).</title>
        <authorList>
            <person name="Istvanek J."/>
            <person name="Jaros M."/>
            <person name="Krenek A."/>
            <person name="Repkova J."/>
        </authorList>
    </citation>
    <scope>NUCLEOTIDE SEQUENCE [LARGE SCALE GENOMIC DNA]</scope>
    <source>
        <strain evidence="4">cv. Tatra</strain>
        <tissue evidence="3">Young leaves</tissue>
    </source>
</reference>
<feature type="domain" description="RNase H type-1" evidence="1">
    <location>
        <begin position="472"/>
        <end position="525"/>
    </location>
</feature>
<accession>A0A2K3L570</accession>
<dbReference type="GO" id="GO:0004523">
    <property type="term" value="F:RNA-DNA hybrid ribonuclease activity"/>
    <property type="evidence" value="ECO:0007669"/>
    <property type="project" value="InterPro"/>
</dbReference>
<protein>
    <submittedName>
        <fullName evidence="3">Ribonuclease H</fullName>
    </submittedName>
</protein>
<evidence type="ECO:0000313" key="3">
    <source>
        <dbReference type="EMBL" id="PNX73684.1"/>
    </source>
</evidence>
<dbReference type="Proteomes" id="UP000236291">
    <property type="component" value="Unassembled WGS sequence"/>
</dbReference>
<dbReference type="PANTHER" id="PTHR33116">
    <property type="entry name" value="REVERSE TRANSCRIPTASE ZINC-BINDING DOMAIN-CONTAINING PROTEIN-RELATED-RELATED"/>
    <property type="match status" value="1"/>
</dbReference>
<dbReference type="ExpressionAtlas" id="A0A2K3L570">
    <property type="expression patterns" value="baseline"/>
</dbReference>
<proteinExistence type="predicted"/>
<evidence type="ECO:0000313" key="4">
    <source>
        <dbReference type="Proteomes" id="UP000236291"/>
    </source>
</evidence>
<dbReference type="PANTHER" id="PTHR33116:SF86">
    <property type="entry name" value="REVERSE TRANSCRIPTASE DOMAIN-CONTAINING PROTEIN"/>
    <property type="match status" value="1"/>
</dbReference>
<dbReference type="EMBL" id="ASHM01026385">
    <property type="protein sequence ID" value="PNX73684.1"/>
    <property type="molecule type" value="Genomic_DNA"/>
</dbReference>
<dbReference type="STRING" id="57577.A0A2K3L570"/>